<evidence type="ECO:0000256" key="1">
    <source>
        <dbReference type="SAM" id="SignalP"/>
    </source>
</evidence>
<dbReference type="Proteomes" id="UP000307507">
    <property type="component" value="Unassembled WGS sequence"/>
</dbReference>
<name>A0A4V3W8J3_9FLAO</name>
<dbReference type="OrthoDB" id="1144137at2"/>
<dbReference type="RefSeq" id="WP_136402484.1">
    <property type="nucleotide sequence ID" value="NZ_SSNZ01000002.1"/>
</dbReference>
<sequence>MKKSILSLILLAFSACLYAQNTNVQSEVKTTVRTVKDSDGERKIVKTEELDKVQDVELKDANSKSLNKEMKLGPTQVMSKVQVTVDGVTRYVDVDRSAYYTYNGQRYQVMLDKVGYVIMNPDTKKQLGILRETSLTNHYIMKAKNKISTGYFDGNGNLIMETYDPKTDTMIIEKAEIIRN</sequence>
<evidence type="ECO:0000313" key="3">
    <source>
        <dbReference type="Proteomes" id="UP000307507"/>
    </source>
</evidence>
<protein>
    <submittedName>
        <fullName evidence="2">Uncharacterized protein</fullName>
    </submittedName>
</protein>
<accession>A0A4V3W8J3</accession>
<dbReference type="AlphaFoldDB" id="A0A4V3W8J3"/>
<dbReference type="PROSITE" id="PS51257">
    <property type="entry name" value="PROKAR_LIPOPROTEIN"/>
    <property type="match status" value="1"/>
</dbReference>
<feature type="chain" id="PRO_5020623687" evidence="1">
    <location>
        <begin position="20"/>
        <end position="180"/>
    </location>
</feature>
<gene>
    <name evidence="2" type="ORF">E6C50_06975</name>
</gene>
<organism evidence="2 3">
    <name type="scientific">Flavobacterium supellecticarium</name>
    <dbReference type="NCBI Taxonomy" id="2565924"/>
    <lineage>
        <taxon>Bacteria</taxon>
        <taxon>Pseudomonadati</taxon>
        <taxon>Bacteroidota</taxon>
        <taxon>Flavobacteriia</taxon>
        <taxon>Flavobacteriales</taxon>
        <taxon>Flavobacteriaceae</taxon>
        <taxon>Flavobacterium</taxon>
    </lineage>
</organism>
<reference evidence="2 3" key="1">
    <citation type="submission" date="2019-04" db="EMBL/GenBank/DDBJ databases">
        <title>Flavobacterium sp. nov. isolated from construction timber.</title>
        <authorList>
            <person name="Lin S.-Y."/>
            <person name="Chang C.-T."/>
            <person name="Young C.-C."/>
        </authorList>
    </citation>
    <scope>NUCLEOTIDE SEQUENCE [LARGE SCALE GENOMIC DNA]</scope>
    <source>
        <strain evidence="2 3">CC-CTC003</strain>
    </source>
</reference>
<dbReference type="EMBL" id="SSNZ01000002">
    <property type="protein sequence ID" value="THF51500.1"/>
    <property type="molecule type" value="Genomic_DNA"/>
</dbReference>
<keyword evidence="3" id="KW-1185">Reference proteome</keyword>
<proteinExistence type="predicted"/>
<feature type="signal peptide" evidence="1">
    <location>
        <begin position="1"/>
        <end position="19"/>
    </location>
</feature>
<keyword evidence="1" id="KW-0732">Signal</keyword>
<comment type="caution">
    <text evidence="2">The sequence shown here is derived from an EMBL/GenBank/DDBJ whole genome shotgun (WGS) entry which is preliminary data.</text>
</comment>
<evidence type="ECO:0000313" key="2">
    <source>
        <dbReference type="EMBL" id="THF51500.1"/>
    </source>
</evidence>